<feature type="domain" description="ABC transporter" evidence="6">
    <location>
        <begin position="306"/>
        <end position="550"/>
    </location>
</feature>
<dbReference type="InterPro" id="IPR003439">
    <property type="entry name" value="ABC_transporter-like_ATP-bd"/>
</dbReference>
<dbReference type="GO" id="GO:0016887">
    <property type="term" value="F:ATP hydrolysis activity"/>
    <property type="evidence" value="ECO:0007669"/>
    <property type="project" value="InterPro"/>
</dbReference>
<evidence type="ECO:0000313" key="7">
    <source>
        <dbReference type="EMBL" id="CUX67036.1"/>
    </source>
</evidence>
<dbReference type="PROSITE" id="PS00211">
    <property type="entry name" value="ABC_TRANSPORTER_1"/>
    <property type="match status" value="1"/>
</dbReference>
<dbReference type="PANTHER" id="PTHR43776:SF7">
    <property type="entry name" value="D,D-DIPEPTIDE TRANSPORT ATP-BINDING PROTEIN DDPF-RELATED"/>
    <property type="match status" value="1"/>
</dbReference>
<dbReference type="CDD" id="cd03257">
    <property type="entry name" value="ABC_NikE_OppD_transporters"/>
    <property type="match status" value="2"/>
</dbReference>
<dbReference type="InterPro" id="IPR017871">
    <property type="entry name" value="ABC_transporter-like_CS"/>
</dbReference>
<comment type="similarity">
    <text evidence="2">Belongs to the ABC transporter superfamily.</text>
</comment>
<dbReference type="GO" id="GO:0005524">
    <property type="term" value="F:ATP binding"/>
    <property type="evidence" value="ECO:0007669"/>
    <property type="project" value="UniProtKB-KW"/>
</dbReference>
<dbReference type="InterPro" id="IPR013563">
    <property type="entry name" value="Oligopep_ABC_C"/>
</dbReference>
<evidence type="ECO:0000256" key="3">
    <source>
        <dbReference type="ARBA" id="ARBA00022448"/>
    </source>
</evidence>
<keyword evidence="5 7" id="KW-0067">ATP-binding</keyword>
<dbReference type="PANTHER" id="PTHR43776">
    <property type="entry name" value="TRANSPORT ATP-BINDING PROTEIN"/>
    <property type="match status" value="1"/>
</dbReference>
<dbReference type="Pfam" id="PF08352">
    <property type="entry name" value="oligo_HPY"/>
    <property type="match status" value="2"/>
</dbReference>
<name>A0A1S7SDK7_AGRTU</name>
<dbReference type="SUPFAM" id="SSF52540">
    <property type="entry name" value="P-loop containing nucleoside triphosphate hydrolases"/>
    <property type="match status" value="2"/>
</dbReference>
<sequence>MNKDNSMAPLVADVRNLSISFPGTGASRINAVRDVSFTVRQGEILGVVGESGSGKSVTMRSLVGLQGPAARTDSDLHEVMGQDTRSFSEKAWRNLRGRSVGLVLQDALVSLDPLRNVGNEIVEAVRAHGGISARDAHIRALKLMADVGIPSPEIYARLYSHQLSGGLRQRALIASAIAAEPSLIIADEPTTALDVRVQAQILTLLKTLVHRGAGLIIISHDIGVIGRISDRTIVMRNGEIVETGQTRELLDSPQDPYTRRLLQAIPSGSSRGYRLSQPVVTDSHDRQPAAAVRLPARKIIAEDVVIDVKGVSKSYSLPSGGTRYAVNDVSFRIRRGETIGLVGESGSGKSSIAKMIMGLLPPDDGTILLEGQSWSDVPEKHRRKRRAAIQIVTQDTLGVFDPRYTVEQSIREAIEETLSIERSAIIPEIHKLIDWVGLPSRHLEKSLRDLSGGERQRVAIARALATRPRLMVCDEPVSALDLSIQAQILDLLWDLQSEASLSYLFISHDLGVVHHLSDHVIVMRDGRIVESGSATDIFENPRHPYTAELLAAVPDKRIGFFQDQRHAP</sequence>
<feature type="domain" description="ABC transporter" evidence="6">
    <location>
        <begin position="14"/>
        <end position="262"/>
    </location>
</feature>
<dbReference type="EMBL" id="FBWC01000041">
    <property type="protein sequence ID" value="CUX67036.1"/>
    <property type="molecule type" value="Genomic_DNA"/>
</dbReference>
<gene>
    <name evidence="7" type="primary">yliA</name>
    <name evidence="7" type="ORF">AGR4C_pb20045</name>
</gene>
<protein>
    <submittedName>
        <fullName evidence="7">Putative peptide transport fused subunits of ABC superfamily: ATP-binding components</fullName>
    </submittedName>
</protein>
<evidence type="ECO:0000256" key="5">
    <source>
        <dbReference type="ARBA" id="ARBA00022840"/>
    </source>
</evidence>
<dbReference type="AlphaFoldDB" id="A0A1S7SDK7"/>
<dbReference type="Pfam" id="PF00005">
    <property type="entry name" value="ABC_tran"/>
    <property type="match status" value="2"/>
</dbReference>
<organism evidence="7 8">
    <name type="scientific">Agrobacterium tumefaciens str. Kerr 14</name>
    <dbReference type="NCBI Taxonomy" id="1183424"/>
    <lineage>
        <taxon>Bacteria</taxon>
        <taxon>Pseudomonadati</taxon>
        <taxon>Pseudomonadota</taxon>
        <taxon>Alphaproteobacteria</taxon>
        <taxon>Hyphomicrobiales</taxon>
        <taxon>Rhizobiaceae</taxon>
        <taxon>Rhizobium/Agrobacterium group</taxon>
        <taxon>Agrobacterium</taxon>
        <taxon>Agrobacterium tumefaciens complex</taxon>
    </lineage>
</organism>
<dbReference type="GO" id="GO:0005886">
    <property type="term" value="C:plasma membrane"/>
    <property type="evidence" value="ECO:0007669"/>
    <property type="project" value="UniProtKB-SubCell"/>
</dbReference>
<dbReference type="InterPro" id="IPR027417">
    <property type="entry name" value="P-loop_NTPase"/>
</dbReference>
<proteinExistence type="inferred from homology"/>
<dbReference type="GO" id="GO:0055085">
    <property type="term" value="P:transmembrane transport"/>
    <property type="evidence" value="ECO:0007669"/>
    <property type="project" value="UniProtKB-ARBA"/>
</dbReference>
<dbReference type="Proteomes" id="UP000191897">
    <property type="component" value="Unassembled WGS sequence"/>
</dbReference>
<evidence type="ECO:0000259" key="6">
    <source>
        <dbReference type="PROSITE" id="PS50893"/>
    </source>
</evidence>
<accession>A0A1S7SDK7</accession>
<dbReference type="Gene3D" id="3.40.50.300">
    <property type="entry name" value="P-loop containing nucleotide triphosphate hydrolases"/>
    <property type="match status" value="2"/>
</dbReference>
<dbReference type="SMART" id="SM00382">
    <property type="entry name" value="AAA"/>
    <property type="match status" value="2"/>
</dbReference>
<evidence type="ECO:0000256" key="1">
    <source>
        <dbReference type="ARBA" id="ARBA00004417"/>
    </source>
</evidence>
<dbReference type="InterPro" id="IPR050319">
    <property type="entry name" value="ABC_transp_ATP-bind"/>
</dbReference>
<reference evidence="7 8" key="1">
    <citation type="submission" date="2016-01" db="EMBL/GenBank/DDBJ databases">
        <authorList>
            <person name="Oliw E.H."/>
        </authorList>
    </citation>
    <scope>NUCLEOTIDE SEQUENCE [LARGE SCALE GENOMIC DNA]</scope>
    <source>
        <strain evidence="7 8">Kerr 14</strain>
    </source>
</reference>
<keyword evidence="4" id="KW-0547">Nucleotide-binding</keyword>
<evidence type="ECO:0000313" key="8">
    <source>
        <dbReference type="Proteomes" id="UP000191897"/>
    </source>
</evidence>
<evidence type="ECO:0000256" key="2">
    <source>
        <dbReference type="ARBA" id="ARBA00005417"/>
    </source>
</evidence>
<comment type="subcellular location">
    <subcellularLocation>
        <location evidence="1">Cell inner membrane</location>
        <topology evidence="1">Peripheral membrane protein</topology>
    </subcellularLocation>
</comment>
<keyword evidence="3" id="KW-0813">Transport</keyword>
<dbReference type="PROSITE" id="PS50893">
    <property type="entry name" value="ABC_TRANSPORTER_2"/>
    <property type="match status" value="2"/>
</dbReference>
<dbReference type="NCBIfam" id="NF008453">
    <property type="entry name" value="PRK11308.1"/>
    <property type="match status" value="2"/>
</dbReference>
<dbReference type="GO" id="GO:0015833">
    <property type="term" value="P:peptide transport"/>
    <property type="evidence" value="ECO:0007669"/>
    <property type="project" value="InterPro"/>
</dbReference>
<dbReference type="InterPro" id="IPR003593">
    <property type="entry name" value="AAA+_ATPase"/>
</dbReference>
<evidence type="ECO:0000256" key="4">
    <source>
        <dbReference type="ARBA" id="ARBA00022741"/>
    </source>
</evidence>